<gene>
    <name evidence="1" type="ORF">Vadar_030617</name>
</gene>
<organism evidence="1 2">
    <name type="scientific">Vaccinium darrowii</name>
    <dbReference type="NCBI Taxonomy" id="229202"/>
    <lineage>
        <taxon>Eukaryota</taxon>
        <taxon>Viridiplantae</taxon>
        <taxon>Streptophyta</taxon>
        <taxon>Embryophyta</taxon>
        <taxon>Tracheophyta</taxon>
        <taxon>Spermatophyta</taxon>
        <taxon>Magnoliopsida</taxon>
        <taxon>eudicotyledons</taxon>
        <taxon>Gunneridae</taxon>
        <taxon>Pentapetalae</taxon>
        <taxon>asterids</taxon>
        <taxon>Ericales</taxon>
        <taxon>Ericaceae</taxon>
        <taxon>Vaccinioideae</taxon>
        <taxon>Vaccinieae</taxon>
        <taxon>Vaccinium</taxon>
    </lineage>
</organism>
<sequence length="126" mass="14210">MGSLIQHKLPIIDFTKENLKPGTTSWYKASKDVVLALEEYGCFVAEFDEVSLELHGKVFQALEELFDLPTATKMQNKSSKPLYGYVGQIPVVPLYESMGIDDANTLEGIQNFIKVMWPNGNDGFRY</sequence>
<dbReference type="Proteomes" id="UP000828048">
    <property type="component" value="Chromosome 9"/>
</dbReference>
<evidence type="ECO:0000313" key="2">
    <source>
        <dbReference type="Proteomes" id="UP000828048"/>
    </source>
</evidence>
<proteinExistence type="predicted"/>
<name>A0ACB7ZMX6_9ERIC</name>
<evidence type="ECO:0000313" key="1">
    <source>
        <dbReference type="EMBL" id="KAH7867222.1"/>
    </source>
</evidence>
<dbReference type="EMBL" id="CM037159">
    <property type="protein sequence ID" value="KAH7867222.1"/>
    <property type="molecule type" value="Genomic_DNA"/>
</dbReference>
<protein>
    <submittedName>
        <fullName evidence="1">Uncharacterized protein</fullName>
    </submittedName>
</protein>
<reference evidence="1 2" key="1">
    <citation type="journal article" date="2021" name="Hortic Res">
        <title>High-quality reference genome and annotation aids understanding of berry development for evergreen blueberry (Vaccinium darrowii).</title>
        <authorList>
            <person name="Yu J."/>
            <person name="Hulse-Kemp A.M."/>
            <person name="Babiker E."/>
            <person name="Staton M."/>
        </authorList>
    </citation>
    <scope>NUCLEOTIDE SEQUENCE [LARGE SCALE GENOMIC DNA]</scope>
    <source>
        <strain evidence="2">cv. NJ 8807/NJ 8810</strain>
        <tissue evidence="1">Young leaf</tissue>
    </source>
</reference>
<comment type="caution">
    <text evidence="1">The sequence shown here is derived from an EMBL/GenBank/DDBJ whole genome shotgun (WGS) entry which is preliminary data.</text>
</comment>
<accession>A0ACB7ZMX6</accession>
<keyword evidence="2" id="KW-1185">Reference proteome</keyword>